<keyword evidence="2" id="KW-1185">Reference proteome</keyword>
<reference evidence="1 2" key="1">
    <citation type="journal article" date="2012" name="Nat. Biotechnol.">
        <title>Draft genome sequence of pigeonpea (Cajanus cajan), an orphan legume crop of resource-poor farmers.</title>
        <authorList>
            <person name="Varshney R.K."/>
            <person name="Chen W."/>
            <person name="Li Y."/>
            <person name="Bharti A.K."/>
            <person name="Saxena R.K."/>
            <person name="Schlueter J.A."/>
            <person name="Donoghue M.T."/>
            <person name="Azam S."/>
            <person name="Fan G."/>
            <person name="Whaley A.M."/>
            <person name="Farmer A.D."/>
            <person name="Sheridan J."/>
            <person name="Iwata A."/>
            <person name="Tuteja R."/>
            <person name="Penmetsa R.V."/>
            <person name="Wu W."/>
            <person name="Upadhyaya H.D."/>
            <person name="Yang S.P."/>
            <person name="Shah T."/>
            <person name="Saxena K.B."/>
            <person name="Michael T."/>
            <person name="McCombie W.R."/>
            <person name="Yang B."/>
            <person name="Zhang G."/>
            <person name="Yang H."/>
            <person name="Wang J."/>
            <person name="Spillane C."/>
            <person name="Cook D.R."/>
            <person name="May G.D."/>
            <person name="Xu X."/>
            <person name="Jackson S.A."/>
        </authorList>
    </citation>
    <scope>NUCLEOTIDE SEQUENCE [LARGE SCALE GENOMIC DNA]</scope>
    <source>
        <strain evidence="2">cv. Asha</strain>
    </source>
</reference>
<dbReference type="PANTHER" id="PTHR35046">
    <property type="entry name" value="ZINC KNUCKLE (CCHC-TYPE) FAMILY PROTEIN"/>
    <property type="match status" value="1"/>
</dbReference>
<protein>
    <recommendedName>
        <fullName evidence="3">Integrase catalytic domain-containing protein</fullName>
    </recommendedName>
</protein>
<evidence type="ECO:0000313" key="2">
    <source>
        <dbReference type="Proteomes" id="UP000075243"/>
    </source>
</evidence>
<evidence type="ECO:0008006" key="3">
    <source>
        <dbReference type="Google" id="ProtNLM"/>
    </source>
</evidence>
<accession>A0A151T462</accession>
<dbReference type="EMBL" id="CM003610">
    <property type="protein sequence ID" value="KYP61835.1"/>
    <property type="molecule type" value="Genomic_DNA"/>
</dbReference>
<dbReference type="Gene3D" id="3.30.420.10">
    <property type="entry name" value="Ribonuclease H-like superfamily/Ribonuclease H"/>
    <property type="match status" value="1"/>
</dbReference>
<dbReference type="InterPro" id="IPR012337">
    <property type="entry name" value="RNaseH-like_sf"/>
</dbReference>
<sequence>MEWLASLGEIRANFRELTLRIPIAGGYHTLKGDSDLTRALASLKSILKALHDQGRENGVADALSRKMTFSALSSVYFEQMEDWESEIHQDPKLQGIIHDLIKDSNSHPGYKFQNQKLFYKDHEKIFLSHFWSELFKLAGTRLKFSTAYHPQTGGQTEVVNRCLETYLTCLTGSKPK</sequence>
<dbReference type="Proteomes" id="UP000075243">
    <property type="component" value="Chromosome 8"/>
</dbReference>
<dbReference type="InterPro" id="IPR036397">
    <property type="entry name" value="RNaseH_sf"/>
</dbReference>
<proteinExistence type="predicted"/>
<dbReference type="SUPFAM" id="SSF53098">
    <property type="entry name" value="Ribonuclease H-like"/>
    <property type="match status" value="1"/>
</dbReference>
<dbReference type="AlphaFoldDB" id="A0A151T462"/>
<organism evidence="1 2">
    <name type="scientific">Cajanus cajan</name>
    <name type="common">Pigeon pea</name>
    <name type="synonym">Cajanus indicus</name>
    <dbReference type="NCBI Taxonomy" id="3821"/>
    <lineage>
        <taxon>Eukaryota</taxon>
        <taxon>Viridiplantae</taxon>
        <taxon>Streptophyta</taxon>
        <taxon>Embryophyta</taxon>
        <taxon>Tracheophyta</taxon>
        <taxon>Spermatophyta</taxon>
        <taxon>Magnoliopsida</taxon>
        <taxon>eudicotyledons</taxon>
        <taxon>Gunneridae</taxon>
        <taxon>Pentapetalae</taxon>
        <taxon>rosids</taxon>
        <taxon>fabids</taxon>
        <taxon>Fabales</taxon>
        <taxon>Fabaceae</taxon>
        <taxon>Papilionoideae</taxon>
        <taxon>50 kb inversion clade</taxon>
        <taxon>NPAAA clade</taxon>
        <taxon>indigoferoid/millettioid clade</taxon>
        <taxon>Phaseoleae</taxon>
        <taxon>Cajanus</taxon>
    </lineage>
</organism>
<gene>
    <name evidence="1" type="ORF">KK1_016347</name>
</gene>
<dbReference type="Gramene" id="C.cajan_15882.t">
    <property type="protein sequence ID" value="C.cajan_15882.t"/>
    <property type="gene ID" value="C.cajan_15882"/>
</dbReference>
<dbReference type="PANTHER" id="PTHR35046:SF18">
    <property type="entry name" value="RNA-DIRECTED DNA POLYMERASE"/>
    <property type="match status" value="1"/>
</dbReference>
<dbReference type="GO" id="GO:0003676">
    <property type="term" value="F:nucleic acid binding"/>
    <property type="evidence" value="ECO:0007669"/>
    <property type="project" value="InterPro"/>
</dbReference>
<evidence type="ECO:0000313" key="1">
    <source>
        <dbReference type="EMBL" id="KYP61835.1"/>
    </source>
</evidence>
<name>A0A151T462_CAJCA</name>